<keyword evidence="1" id="KW-1133">Transmembrane helix</keyword>
<keyword evidence="1" id="KW-0812">Transmembrane</keyword>
<name>A0A6M5YUA4_9BACT</name>
<dbReference type="Proteomes" id="UP000503447">
    <property type="component" value="Chromosome"/>
</dbReference>
<gene>
    <name evidence="2" type="ORF">FTUN_5053</name>
</gene>
<evidence type="ECO:0000313" key="3">
    <source>
        <dbReference type="Proteomes" id="UP000503447"/>
    </source>
</evidence>
<evidence type="ECO:0008006" key="4">
    <source>
        <dbReference type="Google" id="ProtNLM"/>
    </source>
</evidence>
<keyword evidence="3" id="KW-1185">Reference proteome</keyword>
<dbReference type="RefSeq" id="WP_171472838.1">
    <property type="nucleotide sequence ID" value="NZ_CP053452.2"/>
</dbReference>
<feature type="transmembrane region" description="Helical" evidence="1">
    <location>
        <begin position="12"/>
        <end position="32"/>
    </location>
</feature>
<dbReference type="EMBL" id="CP053452">
    <property type="protein sequence ID" value="QJW97479.1"/>
    <property type="molecule type" value="Genomic_DNA"/>
</dbReference>
<evidence type="ECO:0000313" key="2">
    <source>
        <dbReference type="EMBL" id="QJW97479.1"/>
    </source>
</evidence>
<evidence type="ECO:0000256" key="1">
    <source>
        <dbReference type="SAM" id="Phobius"/>
    </source>
</evidence>
<dbReference type="AlphaFoldDB" id="A0A6M5YUA4"/>
<keyword evidence="1" id="KW-0472">Membrane</keyword>
<dbReference type="KEGG" id="ftj:FTUN_5053"/>
<reference evidence="3" key="1">
    <citation type="submission" date="2020-05" db="EMBL/GenBank/DDBJ databases">
        <title>Frigoriglobus tundricola gen. nov., sp. nov., a psychrotolerant cellulolytic planctomycete of the family Gemmataceae with two divergent copies of 16S rRNA gene.</title>
        <authorList>
            <person name="Kulichevskaya I.S."/>
            <person name="Ivanova A.A."/>
            <person name="Naumoff D.G."/>
            <person name="Beletsky A.V."/>
            <person name="Rijpstra W.I.C."/>
            <person name="Sinninghe Damste J.S."/>
            <person name="Mardanov A.V."/>
            <person name="Ravin N.V."/>
            <person name="Dedysh S.N."/>
        </authorList>
    </citation>
    <scope>NUCLEOTIDE SEQUENCE [LARGE SCALE GENOMIC DNA]</scope>
    <source>
        <strain evidence="3">PL17</strain>
    </source>
</reference>
<sequence>MTRRTHTRRGMTLVELLVAAAMSIMVMWLLTWCYQQGLGSFSNTKSQGDLMDQLRQVSSLMTRDLTASHFEPDDTRANLGLRVSDQGIVGGSTNYTPPHGYFTAMSKTYTVNEGSDGYGFQSTYSTGHSVQFTALLPGGPPQNLFCADLTGASGSTPQAYYGRAAEIAYFLDSTPTGATPGGTPLYNLRRRQRVCGINSDDAAAYDLSGAPSNTSDVMSTAGSSPSWTVLPLRQLSVSGNPSNNRLVQASLSGARVGEDILMSNVVSLEIKFTGSAQNGTTWPTPYANSSGTITNTDYPYDNLPGTGVFDTAGPQYVSSMTPIRITGAMIRIRAYAPRTQITRQTTFIVSL</sequence>
<protein>
    <recommendedName>
        <fullName evidence="4">Prepilin-type N-terminal cleavage/methylation domain-containing protein</fullName>
    </recommendedName>
</protein>
<proteinExistence type="predicted"/>
<accession>A0A6M5YUA4</accession>
<organism evidence="2 3">
    <name type="scientific">Frigoriglobus tundricola</name>
    <dbReference type="NCBI Taxonomy" id="2774151"/>
    <lineage>
        <taxon>Bacteria</taxon>
        <taxon>Pseudomonadati</taxon>
        <taxon>Planctomycetota</taxon>
        <taxon>Planctomycetia</taxon>
        <taxon>Gemmatales</taxon>
        <taxon>Gemmataceae</taxon>
        <taxon>Frigoriglobus</taxon>
    </lineage>
</organism>